<accession>A0ACC7NVK1</accession>
<protein>
    <submittedName>
        <fullName evidence="1">Uncharacterized protein</fullName>
    </submittedName>
</protein>
<proteinExistence type="predicted"/>
<evidence type="ECO:0000313" key="2">
    <source>
        <dbReference type="Proteomes" id="UP001631969"/>
    </source>
</evidence>
<evidence type="ECO:0000313" key="1">
    <source>
        <dbReference type="EMBL" id="MFM9328703.1"/>
    </source>
</evidence>
<dbReference type="EMBL" id="JBJURJ010000006">
    <property type="protein sequence ID" value="MFM9328703.1"/>
    <property type="molecule type" value="Genomic_DNA"/>
</dbReference>
<dbReference type="Proteomes" id="UP001631969">
    <property type="component" value="Unassembled WGS sequence"/>
</dbReference>
<reference evidence="1" key="1">
    <citation type="submission" date="2024-12" db="EMBL/GenBank/DDBJ databases">
        <authorList>
            <person name="Wu N."/>
        </authorList>
    </citation>
    <scope>NUCLEOTIDE SEQUENCE</scope>
    <source>
        <strain evidence="1">P15</strain>
    </source>
</reference>
<keyword evidence="2" id="KW-1185">Reference proteome</keyword>
<organism evidence="1 2">
    <name type="scientific">Paenibacillus mesotrionivorans</name>
    <dbReference type="NCBI Taxonomy" id="3160968"/>
    <lineage>
        <taxon>Bacteria</taxon>
        <taxon>Bacillati</taxon>
        <taxon>Bacillota</taxon>
        <taxon>Bacilli</taxon>
        <taxon>Bacillales</taxon>
        <taxon>Paenibacillaceae</taxon>
        <taxon>Paenibacillus</taxon>
    </lineage>
</organism>
<sequence length="42" mass="5376">MPAYYFREIRTPLSLFRLKFFKDDDDRLWIKVGSRPRRRWRS</sequence>
<gene>
    <name evidence="1" type="ORF">ACI1P1_10425</name>
</gene>
<name>A0ACC7NVK1_9BACL</name>
<comment type="caution">
    <text evidence="1">The sequence shown here is derived from an EMBL/GenBank/DDBJ whole genome shotgun (WGS) entry which is preliminary data.</text>
</comment>